<feature type="transmembrane region" description="Helical" evidence="1">
    <location>
        <begin position="47"/>
        <end position="69"/>
    </location>
</feature>
<feature type="transmembrane region" description="Helical" evidence="1">
    <location>
        <begin position="89"/>
        <end position="113"/>
    </location>
</feature>
<dbReference type="AlphaFoldDB" id="A0A1C3IJC5"/>
<dbReference type="EMBL" id="FLQP01000008">
    <property type="protein sequence ID" value="SBS61367.1"/>
    <property type="molecule type" value="Genomic_DNA"/>
</dbReference>
<dbReference type="Proteomes" id="UP000092876">
    <property type="component" value="Unassembled WGS sequence"/>
</dbReference>
<dbReference type="RefSeq" id="WP_065678272.1">
    <property type="nucleotide sequence ID" value="NZ_AP025461.1"/>
</dbReference>
<proteinExistence type="predicted"/>
<keyword evidence="1" id="KW-0812">Transmembrane</keyword>
<evidence type="ECO:0000313" key="2">
    <source>
        <dbReference type="EMBL" id="SBS61367.1"/>
    </source>
</evidence>
<name>A0A1C3IJC5_9VIBR</name>
<feature type="transmembrane region" description="Helical" evidence="1">
    <location>
        <begin position="12"/>
        <end position="35"/>
    </location>
</feature>
<keyword evidence="1" id="KW-1133">Transmembrane helix</keyword>
<sequence>MSEQLEMILLSLSAGAVSTLVAVLIIGVFFVAIWLGKTGRNRDFVSYAPTLLTTLGILGTFFGIVLGLLEFDQNNIETSIPPLLAGLKTAFITSLMGIFASLLLKTLSTIPLFKPKKAKEQKLGATPEDILSAIQYQSTETKALKDALVGNEESTLLGQFKMIRSDINDNAKLSRKTLDERAETEEERFKEFSTNLWLKMQEFADVLSKSATDQVIEALKQVITDFNSNLTEQFGDNFKQLNEAVLLLVRWQEDYKNQLEQMQSQYELGVKSIASTESSVATISEHSKVIPEAMIQLKEIMEVCNHQISELESHLGAFRDMRDKAVEAVPEIQNQIENVVSSISKSVETANTHYADMLTEAEKGINNVSEKLIESSETIGKSIDLAATEFTDNAARTNESLKTSSDYLQDQTGIIKQHLEDAVSDLNNTMRGMIEMLVTDAKQMSETMTTANQNLVTDTNKVSDAIVNSAGKLQQRLSDVIDEASTQQINQARRTFEAMEESIRNQVGLTGEAVDSQLKLIDESMQQEINRVITEMGRALTQVTGKFVEDYVKLTQAMNEIVNERVA</sequence>
<gene>
    <name evidence="2" type="ORF">VAT7223_00624</name>
</gene>
<evidence type="ECO:0000256" key="1">
    <source>
        <dbReference type="SAM" id="Phobius"/>
    </source>
</evidence>
<organism evidence="2 3">
    <name type="scientific">Vibrio atlanticus</name>
    <dbReference type="NCBI Taxonomy" id="693153"/>
    <lineage>
        <taxon>Bacteria</taxon>
        <taxon>Pseudomonadati</taxon>
        <taxon>Pseudomonadota</taxon>
        <taxon>Gammaproteobacteria</taxon>
        <taxon>Vibrionales</taxon>
        <taxon>Vibrionaceae</taxon>
        <taxon>Vibrio</taxon>
    </lineage>
</organism>
<protein>
    <recommendedName>
        <fullName evidence="4">MotA/TolQ/ExbB proton channel domain-containing protein</fullName>
    </recommendedName>
</protein>
<dbReference type="SUPFAM" id="SSF58113">
    <property type="entry name" value="Apolipoprotein A-I"/>
    <property type="match status" value="1"/>
</dbReference>
<dbReference type="Gene3D" id="1.20.120.20">
    <property type="entry name" value="Apolipoprotein"/>
    <property type="match status" value="1"/>
</dbReference>
<accession>A0A1C3IJC5</accession>
<reference evidence="3" key="1">
    <citation type="submission" date="2016-06" db="EMBL/GenBank/DDBJ databases">
        <authorList>
            <person name="Rodrigo-Torres Lidia"/>
            <person name="Arahal R.David."/>
        </authorList>
    </citation>
    <scope>NUCLEOTIDE SEQUENCE [LARGE SCALE GENOMIC DNA]</scope>
    <source>
        <strain evidence="3">CECT 7223</strain>
    </source>
</reference>
<evidence type="ECO:0000313" key="3">
    <source>
        <dbReference type="Proteomes" id="UP000092876"/>
    </source>
</evidence>
<keyword evidence="1" id="KW-0472">Membrane</keyword>
<dbReference type="GeneID" id="94235254"/>
<evidence type="ECO:0008006" key="4">
    <source>
        <dbReference type="Google" id="ProtNLM"/>
    </source>
</evidence>